<reference evidence="2" key="1">
    <citation type="journal article" date="2016" name="J. Virol.">
        <title>Identification of diverse mycoviruses through metatranscriptomics characterization of the viromes of five major fungal plant pathogens.</title>
        <authorList>
            <person name="Marzano S.-Y.L."/>
            <person name="Nelson B.D."/>
            <person name="Ajayi-Oyetunde O."/>
            <person name="Bradley C.A."/>
            <person name="Hughes T.J."/>
            <person name="Hartman G.L."/>
            <person name="Eastburn D.M."/>
            <person name="Domier L.L."/>
        </authorList>
    </citation>
    <scope>NUCLEOTIDE SEQUENCE</scope>
    <source>
        <strain evidence="2">RsPSRV-Illinois1</strain>
    </source>
</reference>
<feature type="region of interest" description="Disordered" evidence="1">
    <location>
        <begin position="1"/>
        <end position="86"/>
    </location>
</feature>
<feature type="compositionally biased region" description="Low complexity" evidence="1">
    <location>
        <begin position="15"/>
        <end position="29"/>
    </location>
</feature>
<protein>
    <submittedName>
        <fullName evidence="2">Uncharacterized protein</fullName>
    </submittedName>
</protein>
<organism evidence="2">
    <name type="scientific">Rhizoctonia solani positive-strand RNA virus 1</name>
    <dbReference type="NCBI Taxonomy" id="1807789"/>
    <lineage>
        <taxon>Viruses</taxon>
        <taxon>Riboviria</taxon>
    </lineage>
</organism>
<evidence type="ECO:0000313" key="2">
    <source>
        <dbReference type="EMBL" id="AMM45291.1"/>
    </source>
</evidence>
<accession>A0A127AXH8</accession>
<name>A0A127AXH8_9VIRU</name>
<proteinExistence type="predicted"/>
<dbReference type="EMBL" id="KT823702">
    <property type="protein sequence ID" value="AMM45291.1"/>
    <property type="molecule type" value="Genomic_RNA"/>
</dbReference>
<evidence type="ECO:0000256" key="1">
    <source>
        <dbReference type="SAM" id="MobiDB-lite"/>
    </source>
</evidence>
<feature type="compositionally biased region" description="Pro residues" evidence="1">
    <location>
        <begin position="1"/>
        <end position="14"/>
    </location>
</feature>
<feature type="compositionally biased region" description="Polar residues" evidence="1">
    <location>
        <begin position="30"/>
        <end position="39"/>
    </location>
</feature>
<sequence length="198" mass="21002">MYSPLPSSPRPAPSPSSLGLARLSSPLPSTATCPGSGSTPIADPPPPMPSAEPHTSTFHSASPLKSKVTAGSPLSPEPSEEAHRLHPRQPELGQVARLHPRLLQLLLPAPQLQLDLHKLLPLLLLLPLDPLDLALQPDQSACHRKKLCSPAGSTLSTYSQKLPCRLMLLRVGPSPSLSKTNFTSDPDNIASAEIIFVS</sequence>